<keyword evidence="3" id="KW-1185">Reference proteome</keyword>
<feature type="transmembrane region" description="Helical" evidence="1">
    <location>
        <begin position="6"/>
        <end position="25"/>
    </location>
</feature>
<proteinExistence type="predicted"/>
<dbReference type="STRING" id="1094466.KQS_04300"/>
<organism evidence="2 3">
    <name type="scientific">Flavobacterium indicum (strain DSM 17447 / CIP 109464 / GPTSA100-9)</name>
    <dbReference type="NCBI Taxonomy" id="1094466"/>
    <lineage>
        <taxon>Bacteria</taxon>
        <taxon>Pseudomonadati</taxon>
        <taxon>Bacteroidota</taxon>
        <taxon>Flavobacteriia</taxon>
        <taxon>Flavobacteriales</taxon>
        <taxon>Flavobacteriaceae</taxon>
        <taxon>Flavobacterium</taxon>
    </lineage>
</organism>
<evidence type="ECO:0000313" key="2">
    <source>
        <dbReference type="EMBL" id="CCG52840.1"/>
    </source>
</evidence>
<keyword evidence="1" id="KW-0472">Membrane</keyword>
<gene>
    <name evidence="2" type="ordered locus">KQS_04300</name>
</gene>
<accession>H8XU57</accession>
<evidence type="ECO:0000313" key="3">
    <source>
        <dbReference type="Proteomes" id="UP000007599"/>
    </source>
</evidence>
<name>H8XU57_FLAIG</name>
<keyword evidence="1 2" id="KW-0812">Transmembrane</keyword>
<evidence type="ECO:0000256" key="1">
    <source>
        <dbReference type="SAM" id="Phobius"/>
    </source>
</evidence>
<dbReference type="KEGG" id="fin:KQS_04300"/>
<keyword evidence="1" id="KW-1133">Transmembrane helix</keyword>
<feature type="transmembrane region" description="Helical" evidence="1">
    <location>
        <begin position="118"/>
        <end position="134"/>
    </location>
</feature>
<protein>
    <submittedName>
        <fullName evidence="2">Hypothetical transmembrane protein</fullName>
    </submittedName>
</protein>
<dbReference type="AlphaFoldDB" id="H8XU57"/>
<dbReference type="PATRIC" id="fig|1094466.5.peg.844"/>
<sequence length="135" mass="16341">MLGEYSFIIIPILTFIPFFIGNYILNKAELKLTEKERNQYQKIKSEISKKYLFFLLMFPILMVLKASIDSEIGTYIYLVLFLVLFIFSLFFYYKFYLNEFKKNALNPEFILRFKQIEAMKFIFFLFIGLLIYLSF</sequence>
<dbReference type="EMBL" id="HE774682">
    <property type="protein sequence ID" value="CCG52840.1"/>
    <property type="molecule type" value="Genomic_DNA"/>
</dbReference>
<reference evidence="3" key="2">
    <citation type="submission" date="2012-03" db="EMBL/GenBank/DDBJ databases">
        <title>Complete genome sequence of Flavobacterium indicum GPTSA100-9T, isolated from warm spring water.</title>
        <authorList>
            <person name="Barbier P."/>
            <person name="Houel A."/>
            <person name="Loux V."/>
            <person name="Poulain J."/>
            <person name="Bernardet J.-F."/>
            <person name="Touchon M."/>
            <person name="Duchaud E."/>
        </authorList>
    </citation>
    <scope>NUCLEOTIDE SEQUENCE [LARGE SCALE GENOMIC DNA]</scope>
    <source>
        <strain evidence="3">DSM 17447 / CIP 109464 / GPTSA100-9</strain>
    </source>
</reference>
<feature type="transmembrane region" description="Helical" evidence="1">
    <location>
        <begin position="74"/>
        <end position="97"/>
    </location>
</feature>
<feature type="transmembrane region" description="Helical" evidence="1">
    <location>
        <begin position="51"/>
        <end position="68"/>
    </location>
</feature>
<dbReference type="Proteomes" id="UP000007599">
    <property type="component" value="Chromosome I"/>
</dbReference>
<reference evidence="2 3" key="1">
    <citation type="journal article" date="2012" name="J. Bacteriol.">
        <title>Complete Genome Sequence of Flavobacterium indicum GPSTA100-9T, Isolated from Warm Spring Water.</title>
        <authorList>
            <person name="Barbier P."/>
            <person name="Houel A."/>
            <person name="Loux V."/>
            <person name="Poulain J."/>
            <person name="Bernardet J.F."/>
            <person name="Touchon M."/>
            <person name="Duchaud E."/>
        </authorList>
    </citation>
    <scope>NUCLEOTIDE SEQUENCE [LARGE SCALE GENOMIC DNA]</scope>
    <source>
        <strain evidence="3">DSM 17447 / CIP 109464 / GPTSA100-9</strain>
    </source>
</reference>
<dbReference type="HOGENOM" id="CLU_1882697_0_0_10"/>